<evidence type="ECO:0000313" key="3">
    <source>
        <dbReference type="Proteomes" id="UP000694424"/>
    </source>
</evidence>
<keyword evidence="1" id="KW-0812">Transmembrane</keyword>
<sequence length="206" mass="23726">MRSVGLCCCCWRRQRRVTCCCIQQKPVQYNNFKKEAMFSFFRKSQDSKKVTVPEREADGFVIVGDTVDDQSRESKDKTLFPETRPMYSKPPQHTCYSKMKINTGHRSQLTISSAEVGNERSPNLESSPFMSDLLSDIPFALAPHVLAVQGAHNDVPDRLLTHNINDNLSRFWKPFLAAWWLLFVLITTCVPDLYTDQLFHFNLFAP</sequence>
<dbReference type="InterPro" id="IPR053292">
    <property type="entry name" value="UBAP1-MVB12_assoc_domain"/>
</dbReference>
<proteinExistence type="predicted"/>
<dbReference type="PANTHER" id="PTHR36291:SF1">
    <property type="entry name" value="UBAP1-MVB12-ASSOCIATED (UMA)-DOMAIN CONTAINING PROTEIN 1"/>
    <property type="match status" value="1"/>
</dbReference>
<keyword evidence="3" id="KW-1185">Reference proteome</keyword>
<dbReference type="Proteomes" id="UP000694424">
    <property type="component" value="Unplaced"/>
</dbReference>
<keyword evidence="1" id="KW-0472">Membrane</keyword>
<reference evidence="2" key="2">
    <citation type="submission" date="2025-09" db="UniProtKB">
        <authorList>
            <consortium name="Ensembl"/>
        </authorList>
    </citation>
    <scope>IDENTIFICATION</scope>
</reference>
<organism evidence="2 3">
    <name type="scientific">Apteryx owenii</name>
    <name type="common">Little spotted kiwi</name>
    <dbReference type="NCBI Taxonomy" id="8824"/>
    <lineage>
        <taxon>Eukaryota</taxon>
        <taxon>Metazoa</taxon>
        <taxon>Chordata</taxon>
        <taxon>Craniata</taxon>
        <taxon>Vertebrata</taxon>
        <taxon>Euteleostomi</taxon>
        <taxon>Archelosauria</taxon>
        <taxon>Archosauria</taxon>
        <taxon>Dinosauria</taxon>
        <taxon>Saurischia</taxon>
        <taxon>Theropoda</taxon>
        <taxon>Coelurosauria</taxon>
        <taxon>Aves</taxon>
        <taxon>Palaeognathae</taxon>
        <taxon>Apterygiformes</taxon>
        <taxon>Apterygidae</taxon>
        <taxon>Apteryx</taxon>
    </lineage>
</organism>
<evidence type="ECO:0000313" key="2">
    <source>
        <dbReference type="Ensembl" id="ENSAOWP00000010067.1"/>
    </source>
</evidence>
<protein>
    <submittedName>
        <fullName evidence="2">UBAP1-MVB12-associated (UMA) domain containing 1</fullName>
    </submittedName>
</protein>
<name>A0A8B9S7G0_APTOW</name>
<reference evidence="2" key="1">
    <citation type="submission" date="2025-08" db="UniProtKB">
        <authorList>
            <consortium name="Ensembl"/>
        </authorList>
    </citation>
    <scope>IDENTIFICATION</scope>
</reference>
<evidence type="ECO:0000256" key="1">
    <source>
        <dbReference type="SAM" id="Phobius"/>
    </source>
</evidence>
<dbReference type="AlphaFoldDB" id="A0A8B9S7G0"/>
<dbReference type="Ensembl" id="ENSAOWT00000011430.1">
    <property type="protein sequence ID" value="ENSAOWP00000010067.1"/>
    <property type="gene ID" value="ENSAOWG00000006926.1"/>
</dbReference>
<accession>A0A8B9S7G0</accession>
<feature type="transmembrane region" description="Helical" evidence="1">
    <location>
        <begin position="175"/>
        <end position="194"/>
    </location>
</feature>
<keyword evidence="1" id="KW-1133">Transmembrane helix</keyword>
<dbReference type="PANTHER" id="PTHR36291">
    <property type="entry name" value="UBAP1-MVB12-ASSOCIATED (UMA)-DOMAIN CONTAINING PROTEIN 1"/>
    <property type="match status" value="1"/>
</dbReference>